<keyword evidence="6 13" id="KW-0812">Transmembrane</keyword>
<dbReference type="EC" id="2.7.13.3" evidence="3"/>
<evidence type="ECO:0000259" key="14">
    <source>
        <dbReference type="SMART" id="SM00911"/>
    </source>
</evidence>
<evidence type="ECO:0000256" key="12">
    <source>
        <dbReference type="ARBA" id="ARBA00023136"/>
    </source>
</evidence>
<dbReference type="GO" id="GO:0005524">
    <property type="term" value="F:ATP binding"/>
    <property type="evidence" value="ECO:0007669"/>
    <property type="project" value="UniProtKB-KW"/>
</dbReference>
<dbReference type="PANTHER" id="PTHR41523">
    <property type="entry name" value="TWO-COMPONENT SYSTEM SENSOR PROTEIN"/>
    <property type="match status" value="1"/>
</dbReference>
<evidence type="ECO:0000256" key="6">
    <source>
        <dbReference type="ARBA" id="ARBA00022692"/>
    </source>
</evidence>
<dbReference type="InterPro" id="IPR025201">
    <property type="entry name" value="KdpD_TM"/>
</dbReference>
<dbReference type="GO" id="GO:0016020">
    <property type="term" value="C:membrane"/>
    <property type="evidence" value="ECO:0007669"/>
    <property type="project" value="UniProtKB-SubCell"/>
</dbReference>
<keyword evidence="11" id="KW-0902">Two-component regulatory system</keyword>
<dbReference type="PANTHER" id="PTHR41523:SF7">
    <property type="entry name" value="HISTIDINE KINASE"/>
    <property type="match status" value="1"/>
</dbReference>
<evidence type="ECO:0000256" key="9">
    <source>
        <dbReference type="ARBA" id="ARBA00022840"/>
    </source>
</evidence>
<dbReference type="AlphaFoldDB" id="A0AB39KYQ1"/>
<dbReference type="EMBL" id="CP158375">
    <property type="protein sequence ID" value="XDO98358.1"/>
    <property type="molecule type" value="Genomic_DNA"/>
</dbReference>
<proteinExistence type="predicted"/>
<evidence type="ECO:0000256" key="3">
    <source>
        <dbReference type="ARBA" id="ARBA00012438"/>
    </source>
</evidence>
<feature type="transmembrane region" description="Helical" evidence="13">
    <location>
        <begin position="12"/>
        <end position="32"/>
    </location>
</feature>
<accession>A0AB39KYQ1</accession>
<keyword evidence="9" id="KW-0067">ATP-binding</keyword>
<evidence type="ECO:0000313" key="15">
    <source>
        <dbReference type="EMBL" id="XDO98358.1"/>
    </source>
</evidence>
<dbReference type="InterPro" id="IPR036890">
    <property type="entry name" value="HATPase_C_sf"/>
</dbReference>
<dbReference type="Pfam" id="PF07536">
    <property type="entry name" value="HWE_HK"/>
    <property type="match status" value="1"/>
</dbReference>
<dbReference type="Gene3D" id="3.30.565.10">
    <property type="entry name" value="Histidine kinase-like ATPase, C-terminal domain"/>
    <property type="match status" value="1"/>
</dbReference>
<evidence type="ECO:0000256" key="8">
    <source>
        <dbReference type="ARBA" id="ARBA00022777"/>
    </source>
</evidence>
<evidence type="ECO:0000256" key="7">
    <source>
        <dbReference type="ARBA" id="ARBA00022741"/>
    </source>
</evidence>
<keyword evidence="7" id="KW-0547">Nucleotide-binding</keyword>
<dbReference type="Gene3D" id="1.20.120.620">
    <property type="entry name" value="Backbone structure of the membrane domain of e. Coli histidine kinase receptor kdpd"/>
    <property type="match status" value="1"/>
</dbReference>
<sequence length="293" mass="31299">MRMVLAPLVSGVPFLTFFPSLLIATVFLGWRWGVVVLVGSALTANYMFQPPLMAFSFGTQEAVSTACFAIFGALEISVADALRRSVIELEDRTEREAHLNVELQHRVNNTLTIVQGLARQTARHSDTSKTFYEAFSDRLLAVSQANQILSSQGWSITALPDLAQAALKPFTTSGRIVVSGPSCQLPAKSSVPLALALHELATNAVKYGALSIPSGGVRLSWSVEADQCRLIWREEDGPSVKPPTRRGLGSKLLRAQAGLEAVSLEFLPGGVVCRVAIDGAKLTATTGLSAHGA</sequence>
<protein>
    <recommendedName>
        <fullName evidence="3">histidine kinase</fullName>
        <ecNumber evidence="3">2.7.13.3</ecNumber>
    </recommendedName>
</protein>
<keyword evidence="5" id="KW-0808">Transferase</keyword>
<dbReference type="SMART" id="SM00911">
    <property type="entry name" value="HWE_HK"/>
    <property type="match status" value="1"/>
</dbReference>
<comment type="catalytic activity">
    <reaction evidence="1">
        <text>ATP + protein L-histidine = ADP + protein N-phospho-L-histidine.</text>
        <dbReference type="EC" id="2.7.13.3"/>
    </reaction>
</comment>
<organism evidence="15">
    <name type="scientific">Caulobacter sp. 73W</name>
    <dbReference type="NCBI Taxonomy" id="3161137"/>
    <lineage>
        <taxon>Bacteria</taxon>
        <taxon>Pseudomonadati</taxon>
        <taxon>Pseudomonadota</taxon>
        <taxon>Alphaproteobacteria</taxon>
        <taxon>Caulobacterales</taxon>
        <taxon>Caulobacteraceae</taxon>
        <taxon>Caulobacter</taxon>
    </lineage>
</organism>
<evidence type="ECO:0000256" key="1">
    <source>
        <dbReference type="ARBA" id="ARBA00000085"/>
    </source>
</evidence>
<dbReference type="RefSeq" id="WP_369062197.1">
    <property type="nucleotide sequence ID" value="NZ_CP158375.1"/>
</dbReference>
<dbReference type="InterPro" id="IPR011102">
    <property type="entry name" value="Sig_transdc_His_kinase_HWE"/>
</dbReference>
<feature type="domain" description="Signal transduction histidine kinase HWE region" evidence="14">
    <location>
        <begin position="102"/>
        <end position="182"/>
    </location>
</feature>
<evidence type="ECO:0000256" key="5">
    <source>
        <dbReference type="ARBA" id="ARBA00022679"/>
    </source>
</evidence>
<evidence type="ECO:0000256" key="4">
    <source>
        <dbReference type="ARBA" id="ARBA00022553"/>
    </source>
</evidence>
<comment type="subcellular location">
    <subcellularLocation>
        <location evidence="2">Membrane</location>
        <topology evidence="2">Multi-pass membrane protein</topology>
    </subcellularLocation>
</comment>
<dbReference type="GO" id="GO:0004673">
    <property type="term" value="F:protein histidine kinase activity"/>
    <property type="evidence" value="ECO:0007669"/>
    <property type="project" value="UniProtKB-EC"/>
</dbReference>
<gene>
    <name evidence="15" type="ORF">ABOZ73_08080</name>
</gene>
<evidence type="ECO:0000256" key="11">
    <source>
        <dbReference type="ARBA" id="ARBA00023012"/>
    </source>
</evidence>
<name>A0AB39KYQ1_9CAUL</name>
<reference evidence="15" key="1">
    <citation type="submission" date="2024-06" db="EMBL/GenBank/DDBJ databases">
        <title>Caulobacter inopinatus, sp. nov.</title>
        <authorList>
            <person name="Donachie S.P."/>
        </authorList>
    </citation>
    <scope>NUCLEOTIDE SEQUENCE</scope>
    <source>
        <strain evidence="15">73W</strain>
    </source>
</reference>
<keyword evidence="8 15" id="KW-0418">Kinase</keyword>
<evidence type="ECO:0000256" key="10">
    <source>
        <dbReference type="ARBA" id="ARBA00022989"/>
    </source>
</evidence>
<dbReference type="InterPro" id="IPR038318">
    <property type="entry name" value="KdpD_sf"/>
</dbReference>
<dbReference type="Pfam" id="PF13493">
    <property type="entry name" value="DUF4118"/>
    <property type="match status" value="1"/>
</dbReference>
<keyword evidence="12 13" id="KW-0472">Membrane</keyword>
<evidence type="ECO:0000256" key="2">
    <source>
        <dbReference type="ARBA" id="ARBA00004141"/>
    </source>
</evidence>
<keyword evidence="10 13" id="KW-1133">Transmembrane helix</keyword>
<keyword evidence="4" id="KW-0597">Phosphoprotein</keyword>
<evidence type="ECO:0000256" key="13">
    <source>
        <dbReference type="SAM" id="Phobius"/>
    </source>
</evidence>
<dbReference type="GO" id="GO:0000160">
    <property type="term" value="P:phosphorelay signal transduction system"/>
    <property type="evidence" value="ECO:0007669"/>
    <property type="project" value="UniProtKB-KW"/>
</dbReference>